<keyword evidence="6 7" id="KW-0472">Membrane</keyword>
<dbReference type="EMBL" id="JADBGQ010000007">
    <property type="protein sequence ID" value="KAG5390613.1"/>
    <property type="molecule type" value="Genomic_DNA"/>
</dbReference>
<evidence type="ECO:0000259" key="8">
    <source>
        <dbReference type="Pfam" id="PF13962"/>
    </source>
</evidence>
<evidence type="ECO:0000313" key="9">
    <source>
        <dbReference type="EMBL" id="KAG5390613.1"/>
    </source>
</evidence>
<keyword evidence="10" id="KW-1185">Reference proteome</keyword>
<reference evidence="9 10" key="1">
    <citation type="submission" date="2021-03" db="EMBL/GenBank/DDBJ databases">
        <authorList>
            <person name="King G.J."/>
            <person name="Bancroft I."/>
            <person name="Baten A."/>
            <person name="Bloomfield J."/>
            <person name="Borpatragohain P."/>
            <person name="He Z."/>
            <person name="Irish N."/>
            <person name="Irwin J."/>
            <person name="Liu K."/>
            <person name="Mauleon R.P."/>
            <person name="Moore J."/>
            <person name="Morris R."/>
            <person name="Ostergaard L."/>
            <person name="Wang B."/>
            <person name="Wells R."/>
        </authorList>
    </citation>
    <scope>NUCLEOTIDE SEQUENCE [LARGE SCALE GENOMIC DNA]</scope>
    <source>
        <strain evidence="9">R-o-18</strain>
        <tissue evidence="9">Leaf</tissue>
    </source>
</reference>
<keyword evidence="3" id="KW-0677">Repeat</keyword>
<feature type="non-terminal residue" evidence="9">
    <location>
        <position position="1"/>
    </location>
</feature>
<evidence type="ECO:0000256" key="3">
    <source>
        <dbReference type="ARBA" id="ARBA00022737"/>
    </source>
</evidence>
<dbReference type="InterPro" id="IPR026961">
    <property type="entry name" value="PGG_dom"/>
</dbReference>
<dbReference type="PANTHER" id="PTHR24186">
    <property type="entry name" value="PROTEIN PHOSPHATASE 1 REGULATORY SUBUNIT"/>
    <property type="match status" value="1"/>
</dbReference>
<evidence type="ECO:0000313" key="10">
    <source>
        <dbReference type="Proteomes" id="UP000823674"/>
    </source>
</evidence>
<keyword evidence="5" id="KW-0040">ANK repeat</keyword>
<evidence type="ECO:0000256" key="5">
    <source>
        <dbReference type="ARBA" id="ARBA00023043"/>
    </source>
</evidence>
<proteinExistence type="predicted"/>
<dbReference type="Proteomes" id="UP000823674">
    <property type="component" value="Chromosome A08"/>
</dbReference>
<evidence type="ECO:0000256" key="6">
    <source>
        <dbReference type="ARBA" id="ARBA00023136"/>
    </source>
</evidence>
<sequence length="254" mass="28665">LKIVEINSEANQREELSKWFIKYLNRQGDWLEKTRGNLMVAATVIAGMSFQVMVNPPSGVWQSDICSPGHQTGVCKAKVWGAIVQTSKRGFYHGMVTSTTVSFSASMTQILLIISGLRLSSSSLYIGGILLCGFGSIRRSSHHSYTKNLFGNLDCIFYLYTLNPTHSFHMLADLNRLIMAILVTFMTVAVLCISAAFYCAVLVQSDDEVITRILKIYLGIWIVFFICILLIQLIRFTCWLICFICYDLHNLLYN</sequence>
<feature type="transmembrane region" description="Helical" evidence="7">
    <location>
        <begin position="216"/>
        <end position="246"/>
    </location>
</feature>
<comment type="subcellular location">
    <subcellularLocation>
        <location evidence="1">Membrane</location>
        <topology evidence="1">Multi-pass membrane protein</topology>
    </subcellularLocation>
</comment>
<evidence type="ECO:0000256" key="1">
    <source>
        <dbReference type="ARBA" id="ARBA00004141"/>
    </source>
</evidence>
<evidence type="ECO:0000256" key="4">
    <source>
        <dbReference type="ARBA" id="ARBA00022989"/>
    </source>
</evidence>
<feature type="domain" description="PGG" evidence="8">
    <location>
        <begin position="29"/>
        <end position="117"/>
    </location>
</feature>
<dbReference type="Pfam" id="PF13962">
    <property type="entry name" value="PGG"/>
    <property type="match status" value="1"/>
</dbReference>
<keyword evidence="4 7" id="KW-1133">Transmembrane helix</keyword>
<keyword evidence="2 7" id="KW-0812">Transmembrane</keyword>
<protein>
    <recommendedName>
        <fullName evidence="8">PGG domain-containing protein</fullName>
    </recommendedName>
</protein>
<organism evidence="9 10">
    <name type="scientific">Brassica rapa subsp. trilocularis</name>
    <dbReference type="NCBI Taxonomy" id="1813537"/>
    <lineage>
        <taxon>Eukaryota</taxon>
        <taxon>Viridiplantae</taxon>
        <taxon>Streptophyta</taxon>
        <taxon>Embryophyta</taxon>
        <taxon>Tracheophyta</taxon>
        <taxon>Spermatophyta</taxon>
        <taxon>Magnoliopsida</taxon>
        <taxon>eudicotyledons</taxon>
        <taxon>Gunneridae</taxon>
        <taxon>Pentapetalae</taxon>
        <taxon>rosids</taxon>
        <taxon>malvids</taxon>
        <taxon>Brassicales</taxon>
        <taxon>Brassicaceae</taxon>
        <taxon>Brassiceae</taxon>
        <taxon>Brassica</taxon>
    </lineage>
</organism>
<evidence type="ECO:0000256" key="2">
    <source>
        <dbReference type="ARBA" id="ARBA00022692"/>
    </source>
</evidence>
<comment type="caution">
    <text evidence="9">The sequence shown here is derived from an EMBL/GenBank/DDBJ whole genome shotgun (WGS) entry which is preliminary data.</text>
</comment>
<evidence type="ECO:0000256" key="7">
    <source>
        <dbReference type="SAM" id="Phobius"/>
    </source>
</evidence>
<feature type="transmembrane region" description="Helical" evidence="7">
    <location>
        <begin position="177"/>
        <end position="204"/>
    </location>
</feature>
<gene>
    <name evidence="9" type="primary">A08p036900.1_BraROA</name>
    <name evidence="9" type="ORF">IGI04_032154</name>
</gene>
<name>A0ABQ7LY70_BRACM</name>
<dbReference type="PANTHER" id="PTHR24186:SF37">
    <property type="entry name" value="PGG DOMAIN-CONTAINING PROTEIN"/>
    <property type="match status" value="1"/>
</dbReference>
<accession>A0ABQ7LY70</accession>